<dbReference type="InterPro" id="IPR035959">
    <property type="entry name" value="RutC-like_sf"/>
</dbReference>
<gene>
    <name evidence="2" type="ORF">RMCB_1698</name>
</gene>
<dbReference type="RefSeq" id="WP_062828425.1">
    <property type="nucleotide sequence ID" value="NZ_BCSX01000019.1"/>
</dbReference>
<organism evidence="2 3">
    <name type="scientific">Mycolicibacterium brisbanense</name>
    <dbReference type="NCBI Taxonomy" id="146020"/>
    <lineage>
        <taxon>Bacteria</taxon>
        <taxon>Bacillati</taxon>
        <taxon>Actinomycetota</taxon>
        <taxon>Actinomycetes</taxon>
        <taxon>Mycobacteriales</taxon>
        <taxon>Mycobacteriaceae</taxon>
        <taxon>Mycolicibacterium</taxon>
    </lineage>
</organism>
<reference evidence="3" key="2">
    <citation type="submission" date="2016-02" db="EMBL/GenBank/DDBJ databases">
        <title>Draft genome sequence of five rapidly growing Mycobacterium species.</title>
        <authorList>
            <person name="Katahira K."/>
            <person name="Gotou Y."/>
            <person name="Iida K."/>
            <person name="Ogura Y."/>
            <person name="Hayashi T."/>
        </authorList>
    </citation>
    <scope>NUCLEOTIDE SEQUENCE [LARGE SCALE GENOMIC DNA]</scope>
    <source>
        <strain evidence="3">JCM15654</strain>
    </source>
</reference>
<feature type="region of interest" description="Disordered" evidence="1">
    <location>
        <begin position="1"/>
        <end position="20"/>
    </location>
</feature>
<accession>A0A117I4W5</accession>
<dbReference type="Pfam" id="PF01042">
    <property type="entry name" value="Ribonuc_L-PSP"/>
    <property type="match status" value="1"/>
</dbReference>
<proteinExistence type="predicted"/>
<protein>
    <submittedName>
        <fullName evidence="2">Endoribonuclease L-PSP</fullName>
    </submittedName>
</protein>
<dbReference type="InterPro" id="IPR006175">
    <property type="entry name" value="YjgF/YER057c/UK114"/>
</dbReference>
<dbReference type="CDD" id="cd00448">
    <property type="entry name" value="YjgF_YER057c_UK114_family"/>
    <property type="match status" value="1"/>
</dbReference>
<dbReference type="Proteomes" id="UP000069620">
    <property type="component" value="Unassembled WGS sequence"/>
</dbReference>
<sequence length="157" mass="16518">MDLDRSPRSPAPRITRINPDQLHKPPGYHHITIVESGRTAFLAGQCPVDISGALVGADDIAVQIDQVVSNSAIALAAVGAQPGHVVRSVVYVVSDDTAVLAAVWRRLTHSVIAAAFTTASTLLGVSRLGFPGQLIEIDLTAALLDKAVGSGEREHDR</sequence>
<dbReference type="OrthoDB" id="8684161at2"/>
<dbReference type="EMBL" id="BCSX01000019">
    <property type="protein sequence ID" value="GAS87602.1"/>
    <property type="molecule type" value="Genomic_DNA"/>
</dbReference>
<dbReference type="STRING" id="146020.RMCB_1698"/>
<dbReference type="SUPFAM" id="SSF55298">
    <property type="entry name" value="YjgF-like"/>
    <property type="match status" value="1"/>
</dbReference>
<reference evidence="3" key="1">
    <citation type="journal article" date="2016" name="Genome Announc.">
        <title>Draft Genome Sequences of Five Rapidly Growing Mycobacterium Species, M. thermoresistibile, M. fortuitum subsp. acetamidolyticum, M. canariasense, M. brisbanense, and M. novocastrense.</title>
        <authorList>
            <person name="Katahira K."/>
            <person name="Ogura Y."/>
            <person name="Gotoh Y."/>
            <person name="Hayashi T."/>
        </authorList>
    </citation>
    <scope>NUCLEOTIDE SEQUENCE [LARGE SCALE GENOMIC DNA]</scope>
    <source>
        <strain evidence="3">JCM15654</strain>
    </source>
</reference>
<name>A0A117I4W5_9MYCO</name>
<dbReference type="AlphaFoldDB" id="A0A117I4W5"/>
<evidence type="ECO:0000313" key="3">
    <source>
        <dbReference type="Proteomes" id="UP000069620"/>
    </source>
</evidence>
<dbReference type="Gene3D" id="3.30.1330.40">
    <property type="entry name" value="RutC-like"/>
    <property type="match status" value="1"/>
</dbReference>
<evidence type="ECO:0000313" key="2">
    <source>
        <dbReference type="EMBL" id="GAS87602.1"/>
    </source>
</evidence>
<comment type="caution">
    <text evidence="2">The sequence shown here is derived from an EMBL/GenBank/DDBJ whole genome shotgun (WGS) entry which is preliminary data.</text>
</comment>
<keyword evidence="3" id="KW-1185">Reference proteome</keyword>
<evidence type="ECO:0000256" key="1">
    <source>
        <dbReference type="SAM" id="MobiDB-lite"/>
    </source>
</evidence>